<feature type="compositionally biased region" description="Acidic residues" evidence="8">
    <location>
        <begin position="83"/>
        <end position="98"/>
    </location>
</feature>
<keyword evidence="10" id="KW-0732">Signal</keyword>
<keyword evidence="12" id="KW-1185">Reference proteome</keyword>
<feature type="compositionally biased region" description="Low complexity" evidence="8">
    <location>
        <begin position="300"/>
        <end position="309"/>
    </location>
</feature>
<dbReference type="AlphaFoldDB" id="A0ABD3R2Z4"/>
<evidence type="ECO:0000313" key="11">
    <source>
        <dbReference type="EMBL" id="KAL3806888.1"/>
    </source>
</evidence>
<evidence type="ECO:0000256" key="9">
    <source>
        <dbReference type="SAM" id="Phobius"/>
    </source>
</evidence>
<dbReference type="EC" id="2.7.7.41" evidence="7"/>
<comment type="similarity">
    <text evidence="2 7">Belongs to the CDS family.</text>
</comment>
<dbReference type="Pfam" id="PF01148">
    <property type="entry name" value="CTP_transf_1"/>
    <property type="match status" value="1"/>
</dbReference>
<feature type="chain" id="PRO_5044751085" description="Phosphatidate cytidylyltransferase" evidence="10">
    <location>
        <begin position="36"/>
        <end position="683"/>
    </location>
</feature>
<evidence type="ECO:0000256" key="8">
    <source>
        <dbReference type="SAM" id="MobiDB-lite"/>
    </source>
</evidence>
<feature type="region of interest" description="Disordered" evidence="8">
    <location>
        <begin position="66"/>
        <end position="119"/>
    </location>
</feature>
<feature type="transmembrane region" description="Helical" evidence="9">
    <location>
        <begin position="404"/>
        <end position="427"/>
    </location>
</feature>
<keyword evidence="4 7" id="KW-0812">Transmembrane</keyword>
<name>A0ABD3R2Z4_9STRA</name>
<dbReference type="PANTHER" id="PTHR43535">
    <property type="entry name" value="PHOSPHATIDATE CYTIDYLYLTRANSFERASE"/>
    <property type="match status" value="1"/>
</dbReference>
<comment type="subcellular location">
    <subcellularLocation>
        <location evidence="1">Membrane</location>
        <topology evidence="1">Multi-pass membrane protein</topology>
    </subcellularLocation>
</comment>
<dbReference type="GO" id="GO:0016020">
    <property type="term" value="C:membrane"/>
    <property type="evidence" value="ECO:0007669"/>
    <property type="project" value="UniProtKB-SubCell"/>
</dbReference>
<feature type="transmembrane region" description="Helical" evidence="9">
    <location>
        <begin position="364"/>
        <end position="392"/>
    </location>
</feature>
<accession>A0ABD3R2Z4</accession>
<feature type="transmembrane region" description="Helical" evidence="9">
    <location>
        <begin position="599"/>
        <end position="621"/>
    </location>
</feature>
<evidence type="ECO:0000256" key="3">
    <source>
        <dbReference type="ARBA" id="ARBA00022679"/>
    </source>
</evidence>
<dbReference type="InterPro" id="IPR000374">
    <property type="entry name" value="PC_trans"/>
</dbReference>
<evidence type="ECO:0000256" key="10">
    <source>
        <dbReference type="SAM" id="SignalP"/>
    </source>
</evidence>
<feature type="signal peptide" evidence="10">
    <location>
        <begin position="1"/>
        <end position="35"/>
    </location>
</feature>
<dbReference type="EMBL" id="JALLPB020000709">
    <property type="protein sequence ID" value="KAL3806888.1"/>
    <property type="molecule type" value="Genomic_DNA"/>
</dbReference>
<comment type="catalytic activity">
    <reaction evidence="7">
        <text>a 1,2-diacyl-sn-glycero-3-phosphate + CTP + H(+) = a CDP-1,2-diacyl-sn-glycerol + diphosphate</text>
        <dbReference type="Rhea" id="RHEA:16229"/>
        <dbReference type="ChEBI" id="CHEBI:15378"/>
        <dbReference type="ChEBI" id="CHEBI:33019"/>
        <dbReference type="ChEBI" id="CHEBI:37563"/>
        <dbReference type="ChEBI" id="CHEBI:58332"/>
        <dbReference type="ChEBI" id="CHEBI:58608"/>
        <dbReference type="EC" id="2.7.7.41"/>
    </reaction>
</comment>
<dbReference type="Proteomes" id="UP001530377">
    <property type="component" value="Unassembled WGS sequence"/>
</dbReference>
<dbReference type="GO" id="GO:0004605">
    <property type="term" value="F:phosphatidate cytidylyltransferase activity"/>
    <property type="evidence" value="ECO:0007669"/>
    <property type="project" value="UniProtKB-EC"/>
</dbReference>
<evidence type="ECO:0000256" key="1">
    <source>
        <dbReference type="ARBA" id="ARBA00004141"/>
    </source>
</evidence>
<feature type="transmembrane region" description="Helical" evidence="9">
    <location>
        <begin position="462"/>
        <end position="482"/>
    </location>
</feature>
<feature type="transmembrane region" description="Helical" evidence="9">
    <location>
        <begin position="575"/>
        <end position="593"/>
    </location>
</feature>
<keyword evidence="5 9" id="KW-1133">Transmembrane helix</keyword>
<gene>
    <name evidence="11" type="ORF">ACHAXA_009583</name>
</gene>
<reference evidence="11 12" key="1">
    <citation type="submission" date="2024-10" db="EMBL/GenBank/DDBJ databases">
        <title>Updated reference genomes for cyclostephanoid diatoms.</title>
        <authorList>
            <person name="Roberts W.R."/>
            <person name="Alverson A.J."/>
        </authorList>
    </citation>
    <scope>NUCLEOTIDE SEQUENCE [LARGE SCALE GENOMIC DNA]</scope>
    <source>
        <strain evidence="11 12">AJA228-03</strain>
    </source>
</reference>
<evidence type="ECO:0000313" key="12">
    <source>
        <dbReference type="Proteomes" id="UP001530377"/>
    </source>
</evidence>
<keyword evidence="6 9" id="KW-0472">Membrane</keyword>
<feature type="region of interest" description="Disordered" evidence="8">
    <location>
        <begin position="228"/>
        <end position="258"/>
    </location>
</feature>
<keyword evidence="3 7" id="KW-0808">Transferase</keyword>
<sequence>MRSSLFSSSSTAASACALLLPLLLLTTMRFRPTLALPLLPPSSSYRHRHHPRPRCAQCLASDRRRRGPRCRLPLPPPRGVVGDDIEGTIDHNDDDDDTNNVRGNGHYEDRGRKRNKKHDGNPLAMAYRLYVDYLGRLWSETDVDHRRRVARRRARDAISGVRDLVCGAGMGTGEDYLRGDGGGMESDGDGMDDGTMTIFASLDLDVRRKMMEACTLVLEQLDLEGVDDGEGGRGKLKDAMGGGKVGATHSPPPASSLPPPVAVPVANDGKTTTASSLLPLPVVNERGDLVFPPAYATTTSALTAPSSPSRARKRSMVGVAHPPPSSSDAADETELTKALIADAVSDTMTTKPVEMTTKKKGRSVLFGASMGLVVAMWVYSGNYLFTALFTLMTALGQLEYYRTVMAAGIYPARRISVAGACAMFITASFAPDLHQICLPIASTWAMIWFLTMKRSVSTISEIATTFTGMFYLGYIPSFWIRIRQIGADVVEPTRLAPLVRPVLDRLGQHGSIPSFLPKTIRFPITIGANFIFWTWLCIAFSDVGGYFAGRRFGRTKLGAISPAAGKTSPNKTIEGVIGGCFVSAVLATLGAWVQKWPRWAIVGPIHGVLLALLGLVGDLTASMLKRDAGLKDFGDLIPEHGGIMDRVDSYIFTAPYGWIVCGYVVPWLRRIADAGAPVGILVV</sequence>
<keyword evidence="7" id="KW-0548">Nucleotidyltransferase</keyword>
<evidence type="ECO:0000256" key="6">
    <source>
        <dbReference type="ARBA" id="ARBA00023136"/>
    </source>
</evidence>
<protein>
    <recommendedName>
        <fullName evidence="7">Phosphatidate cytidylyltransferase</fullName>
        <ecNumber evidence="7">2.7.7.41</ecNumber>
    </recommendedName>
</protein>
<evidence type="ECO:0000256" key="2">
    <source>
        <dbReference type="ARBA" id="ARBA00010185"/>
    </source>
</evidence>
<organism evidence="11 12">
    <name type="scientific">Cyclostephanos tholiformis</name>
    <dbReference type="NCBI Taxonomy" id="382380"/>
    <lineage>
        <taxon>Eukaryota</taxon>
        <taxon>Sar</taxon>
        <taxon>Stramenopiles</taxon>
        <taxon>Ochrophyta</taxon>
        <taxon>Bacillariophyta</taxon>
        <taxon>Coscinodiscophyceae</taxon>
        <taxon>Thalassiosirophycidae</taxon>
        <taxon>Stephanodiscales</taxon>
        <taxon>Stephanodiscaceae</taxon>
        <taxon>Cyclostephanos</taxon>
    </lineage>
</organism>
<dbReference type="PANTHER" id="PTHR43535:SF1">
    <property type="entry name" value="PHOSPHATIDATE CYTIDYLYLTRANSFERASE"/>
    <property type="match status" value="1"/>
</dbReference>
<comment type="caution">
    <text evidence="11">The sequence shown here is derived from an EMBL/GenBank/DDBJ whole genome shotgun (WGS) entry which is preliminary data.</text>
</comment>
<evidence type="ECO:0000256" key="7">
    <source>
        <dbReference type="RuleBase" id="RU003938"/>
    </source>
</evidence>
<feature type="region of interest" description="Disordered" evidence="8">
    <location>
        <begin position="300"/>
        <end position="331"/>
    </location>
</feature>
<comment type="pathway">
    <text evidence="7">Phospholipid metabolism; CDP-diacylglycerol biosynthesis; CDP-diacylglycerol from sn-glycerol 3-phosphate: step 3/3.</text>
</comment>
<dbReference type="PROSITE" id="PS01315">
    <property type="entry name" value="CDS"/>
    <property type="match status" value="1"/>
</dbReference>
<evidence type="ECO:0000256" key="5">
    <source>
        <dbReference type="ARBA" id="ARBA00022989"/>
    </source>
</evidence>
<evidence type="ECO:0000256" key="4">
    <source>
        <dbReference type="ARBA" id="ARBA00022692"/>
    </source>
</evidence>
<feature type="transmembrane region" description="Helical" evidence="9">
    <location>
        <begin position="530"/>
        <end position="548"/>
    </location>
</feature>
<proteinExistence type="inferred from homology"/>
<dbReference type="PROSITE" id="PS51257">
    <property type="entry name" value="PROKAR_LIPOPROTEIN"/>
    <property type="match status" value="1"/>
</dbReference>